<evidence type="ECO:0000313" key="3">
    <source>
        <dbReference type="EMBL" id="MFH4984055.1"/>
    </source>
</evidence>
<comment type="similarity">
    <text evidence="1">Belongs to the CDK5RAP3 family.</text>
</comment>
<keyword evidence="4" id="KW-1185">Reference proteome</keyword>
<accession>A0ABD6EX64</accession>
<evidence type="ECO:0000256" key="2">
    <source>
        <dbReference type="SAM" id="Phobius"/>
    </source>
</evidence>
<dbReference type="PANTHER" id="PTHR14894">
    <property type="entry name" value="CDK5 REGULATORY SUBUNIT-ASSOCIATED PROTEIN 3"/>
    <property type="match status" value="1"/>
</dbReference>
<sequence>MATPQDLPIDIHSGKLLDWLVSRRHCNRDWQKNILSIREKINAAIQDMPEDERIVTLLQGTYINYFHCKQIVDILKETEKDTKNFLGYYSSQRMNDWLNIQSLYEANSIGLAESAQILQRLVQYEIPTLKKQIAKCSQNITDNERKEVDYSRLAADGRKQFEKEKEALGIEGIVFHLMLLVVYMFRIVNEC</sequence>
<dbReference type="InterPro" id="IPR008491">
    <property type="entry name" value="CDK5RAP3"/>
</dbReference>
<comment type="caution">
    <text evidence="3">The sequence shown here is derived from an EMBL/GenBank/DDBJ whole genome shotgun (WGS) entry which is preliminary data.</text>
</comment>
<proteinExistence type="inferred from homology"/>
<protein>
    <recommendedName>
        <fullName evidence="5">CDK5 regulatory subunit associated protein 3</fullName>
    </recommendedName>
</protein>
<dbReference type="Proteomes" id="UP001608902">
    <property type="component" value="Unassembled WGS sequence"/>
</dbReference>
<keyword evidence="2" id="KW-1133">Transmembrane helix</keyword>
<gene>
    <name evidence="3" type="ORF">AB6A40_010764</name>
</gene>
<dbReference type="Pfam" id="PF05600">
    <property type="entry name" value="CDK5RAP3"/>
    <property type="match status" value="1"/>
</dbReference>
<evidence type="ECO:0008006" key="5">
    <source>
        <dbReference type="Google" id="ProtNLM"/>
    </source>
</evidence>
<evidence type="ECO:0000313" key="4">
    <source>
        <dbReference type="Proteomes" id="UP001608902"/>
    </source>
</evidence>
<name>A0ABD6EX64_9BILA</name>
<dbReference type="AlphaFoldDB" id="A0ABD6EX64"/>
<keyword evidence="2" id="KW-0472">Membrane</keyword>
<dbReference type="EMBL" id="JBGFUD010015049">
    <property type="protein sequence ID" value="MFH4984055.1"/>
    <property type="molecule type" value="Genomic_DNA"/>
</dbReference>
<keyword evidence="2" id="KW-0812">Transmembrane</keyword>
<organism evidence="3 4">
    <name type="scientific">Gnathostoma spinigerum</name>
    <dbReference type="NCBI Taxonomy" id="75299"/>
    <lineage>
        <taxon>Eukaryota</taxon>
        <taxon>Metazoa</taxon>
        <taxon>Ecdysozoa</taxon>
        <taxon>Nematoda</taxon>
        <taxon>Chromadorea</taxon>
        <taxon>Rhabditida</taxon>
        <taxon>Spirurina</taxon>
        <taxon>Gnathostomatomorpha</taxon>
        <taxon>Gnathostomatoidea</taxon>
        <taxon>Gnathostomatidae</taxon>
        <taxon>Gnathostoma</taxon>
    </lineage>
</organism>
<dbReference type="PANTHER" id="PTHR14894:SF0">
    <property type="entry name" value="CDK5 REGULATORY SUBUNIT-ASSOCIATED PROTEIN 3"/>
    <property type="match status" value="1"/>
</dbReference>
<reference evidence="3 4" key="1">
    <citation type="submission" date="2024-08" db="EMBL/GenBank/DDBJ databases">
        <title>Gnathostoma spinigerum genome.</title>
        <authorList>
            <person name="Gonzalez-Bertolin B."/>
            <person name="Monzon S."/>
            <person name="Zaballos A."/>
            <person name="Jimenez P."/>
            <person name="Dekumyoy P."/>
            <person name="Varona S."/>
            <person name="Cuesta I."/>
            <person name="Sumanam S."/>
            <person name="Adisakwattana P."/>
            <person name="Gasser R.B."/>
            <person name="Hernandez-Gonzalez A."/>
            <person name="Young N.D."/>
            <person name="Perteguer M.J."/>
        </authorList>
    </citation>
    <scope>NUCLEOTIDE SEQUENCE [LARGE SCALE GENOMIC DNA]</scope>
    <source>
        <strain evidence="3">AL3</strain>
        <tissue evidence="3">Liver</tissue>
    </source>
</reference>
<feature type="transmembrane region" description="Helical" evidence="2">
    <location>
        <begin position="168"/>
        <end position="188"/>
    </location>
</feature>
<evidence type="ECO:0000256" key="1">
    <source>
        <dbReference type="ARBA" id="ARBA00007478"/>
    </source>
</evidence>